<name>A0A832GLJ6_9BACT</name>
<dbReference type="InterPro" id="IPR023875">
    <property type="entry name" value="DNA_repair_put"/>
</dbReference>
<accession>A0A832GLJ6</accession>
<sequence length="246" mass="30028">MESLIYDGTFVGFLNLLHYLETRQDLTRYIPIWNKRLHPEAKGLLFYKEIPSDVEVAYKYLEFLIKLFGSDIKDKLFLYYLCDTAKIEWPLLRVINKAREKKNIWQDLTDEDIIRLQATEREFYRERHRFYGFLRFFQIPDGPLIAPFEPKFNVLPKLYPHFVRRFPRENFIIVDVRRKLVFTHLQGVEQLFWVDGLEIELDLKGDPFISLWRDFFKEIAVPERVSFKRQRNRVPLRVRNFLPEFW</sequence>
<proteinExistence type="predicted"/>
<dbReference type="AlphaFoldDB" id="A0A832GLJ6"/>
<feature type="domain" description="DUF4130" evidence="1">
    <location>
        <begin position="91"/>
        <end position="244"/>
    </location>
</feature>
<dbReference type="InterPro" id="IPR025404">
    <property type="entry name" value="DUF4130"/>
</dbReference>
<dbReference type="Pfam" id="PF13566">
    <property type="entry name" value="DUF4130"/>
    <property type="match status" value="1"/>
</dbReference>
<evidence type="ECO:0000313" key="2">
    <source>
        <dbReference type="EMBL" id="HGV55473.1"/>
    </source>
</evidence>
<gene>
    <name evidence="2" type="ORF">ENT73_05235</name>
</gene>
<dbReference type="EMBL" id="DSZU01000090">
    <property type="protein sequence ID" value="HGV55473.1"/>
    <property type="molecule type" value="Genomic_DNA"/>
</dbReference>
<evidence type="ECO:0000259" key="1">
    <source>
        <dbReference type="Pfam" id="PF13566"/>
    </source>
</evidence>
<organism evidence="2">
    <name type="scientific">Caldimicrobium thiodismutans</name>
    <dbReference type="NCBI Taxonomy" id="1653476"/>
    <lineage>
        <taxon>Bacteria</taxon>
        <taxon>Pseudomonadati</taxon>
        <taxon>Thermodesulfobacteriota</taxon>
        <taxon>Thermodesulfobacteria</taxon>
        <taxon>Thermodesulfobacteriales</taxon>
        <taxon>Thermodesulfobacteriaceae</taxon>
        <taxon>Caldimicrobium</taxon>
    </lineage>
</organism>
<protein>
    <submittedName>
        <fullName evidence="2">DUF4130 domain-containing protein</fullName>
    </submittedName>
</protein>
<dbReference type="NCBIfam" id="TIGR03915">
    <property type="entry name" value="SAM_7_link_chp"/>
    <property type="match status" value="1"/>
</dbReference>
<comment type="caution">
    <text evidence="2">The sequence shown here is derived from an EMBL/GenBank/DDBJ whole genome shotgun (WGS) entry which is preliminary data.</text>
</comment>
<reference evidence="2" key="1">
    <citation type="journal article" date="2020" name="mSystems">
        <title>Genome- and Community-Level Interaction Insights into Carbon Utilization and Element Cycling Functions of Hydrothermarchaeota in Hydrothermal Sediment.</title>
        <authorList>
            <person name="Zhou Z."/>
            <person name="Liu Y."/>
            <person name="Xu W."/>
            <person name="Pan J."/>
            <person name="Luo Z.H."/>
            <person name="Li M."/>
        </authorList>
    </citation>
    <scope>NUCLEOTIDE SEQUENCE [LARGE SCALE GENOMIC DNA]</scope>
    <source>
        <strain evidence="2">SpSt-605</strain>
    </source>
</reference>